<evidence type="ECO:0000313" key="1">
    <source>
        <dbReference type="EMBL" id="MBK1633963.1"/>
    </source>
</evidence>
<keyword evidence="2" id="KW-1185">Reference proteome</keyword>
<gene>
    <name evidence="1" type="ORF">CKO31_25200</name>
</gene>
<evidence type="ECO:0000313" key="2">
    <source>
        <dbReference type="Proteomes" id="UP000748752"/>
    </source>
</evidence>
<dbReference type="EMBL" id="NRRV01000162">
    <property type="protein sequence ID" value="MBK1633963.1"/>
    <property type="molecule type" value="Genomic_DNA"/>
</dbReference>
<comment type="caution">
    <text evidence="1">The sequence shown here is derived from an EMBL/GenBank/DDBJ whole genome shotgun (WGS) entry which is preliminary data.</text>
</comment>
<organism evidence="1 2">
    <name type="scientific">Thiohalocapsa halophila</name>
    <dbReference type="NCBI Taxonomy" id="69359"/>
    <lineage>
        <taxon>Bacteria</taxon>
        <taxon>Pseudomonadati</taxon>
        <taxon>Pseudomonadota</taxon>
        <taxon>Gammaproteobacteria</taxon>
        <taxon>Chromatiales</taxon>
        <taxon>Chromatiaceae</taxon>
        <taxon>Thiohalocapsa</taxon>
    </lineage>
</organism>
<accession>A0ABS1CPU3</accession>
<name>A0ABS1CPU3_9GAMM</name>
<protein>
    <submittedName>
        <fullName evidence="1">Uncharacterized protein</fullName>
    </submittedName>
</protein>
<sequence>MPTFTPALARQPGTGFWLYGPEIFKTYCRRHNLRADTAGTISVDHIKTLSKELRDADTMVLRLGTGHGSDDARGRTAFALVRHDRAHLRYCCGRKRLVRTVANHAFQLACV</sequence>
<proteinExistence type="predicted"/>
<dbReference type="Proteomes" id="UP000748752">
    <property type="component" value="Unassembled WGS sequence"/>
</dbReference>
<reference evidence="1 2" key="1">
    <citation type="journal article" date="2020" name="Microorganisms">
        <title>Osmotic Adaptation and Compatible Solute Biosynthesis of Phototrophic Bacteria as Revealed from Genome Analyses.</title>
        <authorList>
            <person name="Imhoff J.F."/>
            <person name="Rahn T."/>
            <person name="Kunzel S."/>
            <person name="Keller A."/>
            <person name="Neulinger S.C."/>
        </authorList>
    </citation>
    <scope>NUCLEOTIDE SEQUENCE [LARGE SCALE GENOMIC DNA]</scope>
    <source>
        <strain evidence="1 2">DSM 6210</strain>
    </source>
</reference>